<dbReference type="InterPro" id="IPR050523">
    <property type="entry name" value="AKR_Detox_Biosynth"/>
</dbReference>
<dbReference type="EMBL" id="DTAI01000019">
    <property type="protein sequence ID" value="HGN36046.1"/>
    <property type="molecule type" value="Genomic_DNA"/>
</dbReference>
<dbReference type="SUPFAM" id="SSF51430">
    <property type="entry name" value="NAD(P)-linked oxidoreductase"/>
    <property type="match status" value="1"/>
</dbReference>
<dbReference type="PANTHER" id="PTHR43364:SF4">
    <property type="entry name" value="NAD(P)-LINKED OXIDOREDUCTASE SUPERFAMILY PROTEIN"/>
    <property type="match status" value="1"/>
</dbReference>
<evidence type="ECO:0000256" key="1">
    <source>
        <dbReference type="ARBA" id="ARBA00023002"/>
    </source>
</evidence>
<proteinExistence type="predicted"/>
<accession>A0A7J3I5H7</accession>
<dbReference type="Pfam" id="PF00248">
    <property type="entry name" value="Aldo_ket_red"/>
    <property type="match status" value="1"/>
</dbReference>
<comment type="caution">
    <text evidence="3">The sequence shown here is derived from an EMBL/GenBank/DDBJ whole genome shotgun (WGS) entry which is preliminary data.</text>
</comment>
<dbReference type="InterPro" id="IPR036812">
    <property type="entry name" value="NAD(P)_OxRdtase_dom_sf"/>
</dbReference>
<organism evidence="3">
    <name type="scientific">Ignisphaera aggregans</name>
    <dbReference type="NCBI Taxonomy" id="334771"/>
    <lineage>
        <taxon>Archaea</taxon>
        <taxon>Thermoproteota</taxon>
        <taxon>Thermoprotei</taxon>
        <taxon>Desulfurococcales</taxon>
        <taxon>Desulfurococcaceae</taxon>
        <taxon>Ignisphaera</taxon>
    </lineage>
</organism>
<dbReference type="PANTHER" id="PTHR43364">
    <property type="entry name" value="NADH-SPECIFIC METHYLGLYOXAL REDUCTASE-RELATED"/>
    <property type="match status" value="1"/>
</dbReference>
<dbReference type="InterPro" id="IPR023210">
    <property type="entry name" value="NADP_OxRdtase_dom"/>
</dbReference>
<sequence length="343" mass="39547">MFLKYVSSSICGIKVSTISLGTWYLPRLNEKDEYGIYKVDVDETKRVFRYAYNVGINFIDTANRYHGAVSPVPLTHVGYAERLIGKILSELGLERESIVIATKVAGEMASWPNASGLSRKHIMWQVRESLKRLQVEYIDVYYAHRFDPEVPKRETISTFNDLIRLGYIRYTGMSNIPAHELVEYQMIADRYGYEPIAFLQYKYNWIERDIERDIIPIARRFGMFLTVYSPLAQGLLTGKYIDASKKQWIIPPMSRGEISEGLRKMFTDENLKRIALFIEFAKSKDITPTQLALAWILHRSDYLGVPIIPIISVSNVKQLEEIVISLDVKLSSDDMKHLDDIAK</sequence>
<protein>
    <submittedName>
        <fullName evidence="3">Aldo/keto reductase</fullName>
    </submittedName>
</protein>
<reference evidence="3" key="1">
    <citation type="journal article" date="2020" name="mSystems">
        <title>Genome- and Community-Level Interaction Insights into Carbon Utilization and Element Cycling Functions of Hydrothermarchaeota in Hydrothermal Sediment.</title>
        <authorList>
            <person name="Zhou Z."/>
            <person name="Liu Y."/>
            <person name="Xu W."/>
            <person name="Pan J."/>
            <person name="Luo Z.H."/>
            <person name="Li M."/>
        </authorList>
    </citation>
    <scope>NUCLEOTIDE SEQUENCE [LARGE SCALE GENOMIC DNA]</scope>
    <source>
        <strain evidence="3">SpSt-618</strain>
    </source>
</reference>
<dbReference type="Gene3D" id="3.20.20.100">
    <property type="entry name" value="NADP-dependent oxidoreductase domain"/>
    <property type="match status" value="1"/>
</dbReference>
<keyword evidence="1" id="KW-0560">Oxidoreductase</keyword>
<gene>
    <name evidence="3" type="ORF">ENT87_00620</name>
</gene>
<evidence type="ECO:0000313" key="3">
    <source>
        <dbReference type="EMBL" id="HGN36046.1"/>
    </source>
</evidence>
<dbReference type="GO" id="GO:0016491">
    <property type="term" value="F:oxidoreductase activity"/>
    <property type="evidence" value="ECO:0007669"/>
    <property type="project" value="UniProtKB-KW"/>
</dbReference>
<dbReference type="AlphaFoldDB" id="A0A7J3I5H7"/>
<feature type="domain" description="NADP-dependent oxidoreductase" evidence="2">
    <location>
        <begin position="18"/>
        <end position="342"/>
    </location>
</feature>
<name>A0A7J3I5H7_9CREN</name>
<evidence type="ECO:0000259" key="2">
    <source>
        <dbReference type="Pfam" id="PF00248"/>
    </source>
</evidence>